<dbReference type="Proteomes" id="UP000315217">
    <property type="component" value="Unassembled WGS sequence"/>
</dbReference>
<dbReference type="SUPFAM" id="SSF89372">
    <property type="entry name" value="Fucose-specific lectin"/>
    <property type="match status" value="1"/>
</dbReference>
<comment type="caution">
    <text evidence="3">The sequence shown here is derived from an EMBL/GenBank/DDBJ whole genome shotgun (WGS) entry which is preliminary data.</text>
</comment>
<dbReference type="EMBL" id="VBAI01000153">
    <property type="protein sequence ID" value="TMJ09700.1"/>
    <property type="molecule type" value="Genomic_DNA"/>
</dbReference>
<dbReference type="AlphaFoldDB" id="A0A537LNZ4"/>
<dbReference type="InterPro" id="IPR036278">
    <property type="entry name" value="Sialidase_sf"/>
</dbReference>
<feature type="signal peptide" evidence="2">
    <location>
        <begin position="1"/>
        <end position="20"/>
    </location>
</feature>
<evidence type="ECO:0008006" key="5">
    <source>
        <dbReference type="Google" id="ProtNLM"/>
    </source>
</evidence>
<evidence type="ECO:0000313" key="3">
    <source>
        <dbReference type="EMBL" id="TMJ09700.1"/>
    </source>
</evidence>
<evidence type="ECO:0000256" key="2">
    <source>
        <dbReference type="SAM" id="SignalP"/>
    </source>
</evidence>
<proteinExistence type="predicted"/>
<gene>
    <name evidence="3" type="ORF">E6G98_08810</name>
</gene>
<dbReference type="SUPFAM" id="SSF50939">
    <property type="entry name" value="Sialidases"/>
    <property type="match status" value="1"/>
</dbReference>
<keyword evidence="1" id="KW-0472">Membrane</keyword>
<protein>
    <recommendedName>
        <fullName evidence="5">Exo-alpha-sialidase</fullName>
    </recommendedName>
</protein>
<feature type="transmembrane region" description="Helical" evidence="1">
    <location>
        <begin position="391"/>
        <end position="412"/>
    </location>
</feature>
<reference evidence="3 4" key="1">
    <citation type="journal article" date="2019" name="Nat. Microbiol.">
        <title>Mediterranean grassland soil C-N compound turnover is dependent on rainfall and depth, and is mediated by genomically divergent microorganisms.</title>
        <authorList>
            <person name="Diamond S."/>
            <person name="Andeer P.F."/>
            <person name="Li Z."/>
            <person name="Crits-Christoph A."/>
            <person name="Burstein D."/>
            <person name="Anantharaman K."/>
            <person name="Lane K.R."/>
            <person name="Thomas B.C."/>
            <person name="Pan C."/>
            <person name="Northen T.R."/>
            <person name="Banfield J.F."/>
        </authorList>
    </citation>
    <scope>NUCLEOTIDE SEQUENCE [LARGE SCALE GENOMIC DNA]</scope>
    <source>
        <strain evidence="3">NP_1</strain>
    </source>
</reference>
<organism evidence="3 4">
    <name type="scientific">Candidatus Segetimicrobium genomatis</name>
    <dbReference type="NCBI Taxonomy" id="2569760"/>
    <lineage>
        <taxon>Bacteria</taxon>
        <taxon>Bacillati</taxon>
        <taxon>Candidatus Sysuimicrobiota</taxon>
        <taxon>Candidatus Sysuimicrobiia</taxon>
        <taxon>Candidatus Sysuimicrobiales</taxon>
        <taxon>Candidatus Segetimicrobiaceae</taxon>
        <taxon>Candidatus Segetimicrobium</taxon>
    </lineage>
</organism>
<keyword evidence="2" id="KW-0732">Signal</keyword>
<feature type="chain" id="PRO_5022019349" description="Exo-alpha-sialidase" evidence="2">
    <location>
        <begin position="21"/>
        <end position="419"/>
    </location>
</feature>
<name>A0A537LNZ4_9BACT</name>
<evidence type="ECO:0000313" key="4">
    <source>
        <dbReference type="Proteomes" id="UP000315217"/>
    </source>
</evidence>
<accession>A0A537LNZ4</accession>
<evidence type="ECO:0000256" key="1">
    <source>
        <dbReference type="SAM" id="Phobius"/>
    </source>
</evidence>
<keyword evidence="1" id="KW-0812">Transmembrane</keyword>
<keyword evidence="1" id="KW-1133">Transmembrane helix</keyword>
<sequence length="419" mass="45254">MTTALLILLLGLVWAPFANAQTVVAMDVAEDATEANSQPKIGADSHGRIYLAFEKPAGGYSQIFVATSADSLRWDLQQVTRAGAHARYPTLAVGPDDTVHLAWTQYDGGTGHVYYARRTNQGWSAPAKVSPGNAYAGIPALAVDARGIAHMVWYGIRAGAPAVTTRHGSLYEILYTSASSSGLRPAPNGAGWHAPDVISPGIPDSINPALVIDDAGRLHSAWYQFDLRNYQVRHTVADRVWARPETISSGRADSMAVTLAAGPGTVPVVWERRDAGGSHIYFAERTQRWSGQQQISPPAQRAFNPSVAVDARGRVYVAWDSSGQIYLRRRDGAWRGVERIGDPPGNARPIIAAAGRSVLLMWTQQHGDEAQLRVAVVTETGAPSPRARPPWGLIAAGLLVVTYYLLSAALIWRRTRKTV</sequence>